<organism evidence="1 2">
    <name type="scientific">Abeliophyllum distichum</name>
    <dbReference type="NCBI Taxonomy" id="126358"/>
    <lineage>
        <taxon>Eukaryota</taxon>
        <taxon>Viridiplantae</taxon>
        <taxon>Streptophyta</taxon>
        <taxon>Embryophyta</taxon>
        <taxon>Tracheophyta</taxon>
        <taxon>Spermatophyta</taxon>
        <taxon>Magnoliopsida</taxon>
        <taxon>eudicotyledons</taxon>
        <taxon>Gunneridae</taxon>
        <taxon>Pentapetalae</taxon>
        <taxon>asterids</taxon>
        <taxon>lamiids</taxon>
        <taxon>Lamiales</taxon>
        <taxon>Oleaceae</taxon>
        <taxon>Forsythieae</taxon>
        <taxon>Abeliophyllum</taxon>
    </lineage>
</organism>
<dbReference type="Proteomes" id="UP001604336">
    <property type="component" value="Unassembled WGS sequence"/>
</dbReference>
<proteinExistence type="predicted"/>
<gene>
    <name evidence="1" type="ORF">Adt_11090</name>
</gene>
<accession>A0ABD1ULV3</accession>
<keyword evidence="2" id="KW-1185">Reference proteome</keyword>
<dbReference type="InterPro" id="IPR015683">
    <property type="entry name" value="Ionotropic_Glu_rcpt"/>
</dbReference>
<dbReference type="AlphaFoldDB" id="A0ABD1ULV3"/>
<sequence>MLLLGLRIWKHYATIKSMSRFGDHRKLFKGPLYYASTVTLACVIYWRSTTSVPEMLFCKFWVAYYVIRGFENVGAAIEYDLILPPFSSLSDPEGFVRQEAAKLISKQSQVFIVLQLSLPLATGFFRSSIVGAKAVKELGRDNTSNPRLLLNEIQSNNFIGLSGEIRFHDGKLEQKSTFRIVNIVGKSMNELSSLVNWPGELDRVPKGWAMPTDAVPMKIGFPGNNSFPMFVKVEWD</sequence>
<dbReference type="Gene3D" id="3.40.50.2300">
    <property type="match status" value="1"/>
</dbReference>
<dbReference type="PANTHER" id="PTHR34836:SF1">
    <property type="entry name" value="OS09G0428600 PROTEIN"/>
    <property type="match status" value="1"/>
</dbReference>
<dbReference type="PANTHER" id="PTHR34836">
    <property type="entry name" value="OS06G0188250 PROTEIN"/>
    <property type="match status" value="1"/>
</dbReference>
<reference evidence="2" key="1">
    <citation type="submission" date="2024-07" db="EMBL/GenBank/DDBJ databases">
        <title>Two chromosome-level genome assemblies of Korean endemic species Abeliophyllum distichum and Forsythia ovata (Oleaceae).</title>
        <authorList>
            <person name="Jang H."/>
        </authorList>
    </citation>
    <scope>NUCLEOTIDE SEQUENCE [LARGE SCALE GENOMIC DNA]</scope>
</reference>
<protein>
    <submittedName>
        <fullName evidence="1">PBPe domain-containing protein</fullName>
    </submittedName>
</protein>
<evidence type="ECO:0000313" key="1">
    <source>
        <dbReference type="EMBL" id="KAL2526036.1"/>
    </source>
</evidence>
<dbReference type="EMBL" id="JBFOLK010000003">
    <property type="protein sequence ID" value="KAL2526036.1"/>
    <property type="molecule type" value="Genomic_DNA"/>
</dbReference>
<comment type="caution">
    <text evidence="1">The sequence shown here is derived from an EMBL/GenBank/DDBJ whole genome shotgun (WGS) entry which is preliminary data.</text>
</comment>
<name>A0ABD1ULV3_9LAMI</name>
<evidence type="ECO:0000313" key="2">
    <source>
        <dbReference type="Proteomes" id="UP001604336"/>
    </source>
</evidence>